<evidence type="ECO:0000313" key="1">
    <source>
        <dbReference type="EMBL" id="RCI02430.1"/>
    </source>
</evidence>
<keyword evidence="2" id="KW-1185">Reference proteome</keyword>
<dbReference type="Proteomes" id="UP000253551">
    <property type="component" value="Unassembled WGS sequence"/>
</dbReference>
<dbReference type="EMBL" id="PJQM01001398">
    <property type="protein sequence ID" value="RCI02430.1"/>
    <property type="molecule type" value="Genomic_DNA"/>
</dbReference>
<accession>A0A367KJV6</accession>
<dbReference type="AlphaFoldDB" id="A0A367KJV6"/>
<proteinExistence type="predicted"/>
<sequence length="101" mass="11450">MVYALQMETNNPSLKPVMFFFDSIYKTSLSKDGVFRLIFEAIDVLAKPYRPKKNKALTPLSAINCMTLSLSAVCNHWEDGIELTFFDNAYAKKFSPTLSQS</sequence>
<gene>
    <name evidence="1" type="ORF">CU098_011140</name>
</gene>
<name>A0A367KJV6_RHIST</name>
<evidence type="ECO:0000313" key="2">
    <source>
        <dbReference type="Proteomes" id="UP000253551"/>
    </source>
</evidence>
<reference evidence="1 2" key="1">
    <citation type="journal article" date="2018" name="G3 (Bethesda)">
        <title>Phylogenetic and Phylogenomic Definition of Rhizopus Species.</title>
        <authorList>
            <person name="Gryganskyi A.P."/>
            <person name="Golan J."/>
            <person name="Dolatabadi S."/>
            <person name="Mondo S."/>
            <person name="Robb S."/>
            <person name="Idnurm A."/>
            <person name="Muszewska A."/>
            <person name="Steczkiewicz K."/>
            <person name="Masonjones S."/>
            <person name="Liao H.L."/>
            <person name="Gajdeczka M.T."/>
            <person name="Anike F."/>
            <person name="Vuek A."/>
            <person name="Anishchenko I.M."/>
            <person name="Voigt K."/>
            <person name="de Hoog G.S."/>
            <person name="Smith M.E."/>
            <person name="Heitman J."/>
            <person name="Vilgalys R."/>
            <person name="Stajich J.E."/>
        </authorList>
    </citation>
    <scope>NUCLEOTIDE SEQUENCE [LARGE SCALE GENOMIC DNA]</scope>
    <source>
        <strain evidence="1 2">LSU 92-RS-03</strain>
    </source>
</reference>
<comment type="caution">
    <text evidence="1">The sequence shown here is derived from an EMBL/GenBank/DDBJ whole genome shotgun (WGS) entry which is preliminary data.</text>
</comment>
<protein>
    <submittedName>
        <fullName evidence="1">Uncharacterized protein</fullName>
    </submittedName>
</protein>
<organism evidence="1 2">
    <name type="scientific">Rhizopus stolonifer</name>
    <name type="common">Rhizopus nigricans</name>
    <dbReference type="NCBI Taxonomy" id="4846"/>
    <lineage>
        <taxon>Eukaryota</taxon>
        <taxon>Fungi</taxon>
        <taxon>Fungi incertae sedis</taxon>
        <taxon>Mucoromycota</taxon>
        <taxon>Mucoromycotina</taxon>
        <taxon>Mucoromycetes</taxon>
        <taxon>Mucorales</taxon>
        <taxon>Mucorineae</taxon>
        <taxon>Rhizopodaceae</taxon>
        <taxon>Rhizopus</taxon>
    </lineage>
</organism>